<evidence type="ECO:0000313" key="2">
    <source>
        <dbReference type="Proteomes" id="UP000026962"/>
    </source>
</evidence>
<organism evidence="1">
    <name type="scientific">Oryza punctata</name>
    <name type="common">Red rice</name>
    <dbReference type="NCBI Taxonomy" id="4537"/>
    <lineage>
        <taxon>Eukaryota</taxon>
        <taxon>Viridiplantae</taxon>
        <taxon>Streptophyta</taxon>
        <taxon>Embryophyta</taxon>
        <taxon>Tracheophyta</taxon>
        <taxon>Spermatophyta</taxon>
        <taxon>Magnoliopsida</taxon>
        <taxon>Liliopsida</taxon>
        <taxon>Poales</taxon>
        <taxon>Poaceae</taxon>
        <taxon>BOP clade</taxon>
        <taxon>Oryzoideae</taxon>
        <taxon>Oryzeae</taxon>
        <taxon>Oryzinae</taxon>
        <taxon>Oryza</taxon>
    </lineage>
</organism>
<dbReference type="Proteomes" id="UP000026962">
    <property type="component" value="Chromosome 3"/>
</dbReference>
<reference evidence="1" key="2">
    <citation type="submission" date="2018-05" db="EMBL/GenBank/DDBJ databases">
        <title>OpunRS2 (Oryza punctata Reference Sequence Version 2).</title>
        <authorList>
            <person name="Zhang J."/>
            <person name="Kudrna D."/>
            <person name="Lee S."/>
            <person name="Talag J."/>
            <person name="Welchert J."/>
            <person name="Wing R.A."/>
        </authorList>
    </citation>
    <scope>NUCLEOTIDE SEQUENCE [LARGE SCALE GENOMIC DNA]</scope>
</reference>
<proteinExistence type="predicted"/>
<dbReference type="HOGENOM" id="CLU_2487298_0_0_1"/>
<dbReference type="EnsemblPlants" id="OPUNC03G16720.1">
    <property type="protein sequence ID" value="OPUNC03G16720.1"/>
    <property type="gene ID" value="OPUNC03G16720"/>
</dbReference>
<name>A0A0E0KDQ9_ORYPU</name>
<dbReference type="AlphaFoldDB" id="A0A0E0KDQ9"/>
<reference evidence="1" key="1">
    <citation type="submission" date="2015-04" db="UniProtKB">
        <authorList>
            <consortium name="EnsemblPlants"/>
        </authorList>
    </citation>
    <scope>IDENTIFICATION</scope>
</reference>
<dbReference type="Gramene" id="OPUNC03G16720.1">
    <property type="protein sequence ID" value="OPUNC03G16720.1"/>
    <property type="gene ID" value="OPUNC03G16720"/>
</dbReference>
<accession>A0A0E0KDQ9</accession>
<evidence type="ECO:0000313" key="1">
    <source>
        <dbReference type="EnsemblPlants" id="OPUNC03G16720.1"/>
    </source>
</evidence>
<sequence>MDAVGVAVSEDDVRRRSSSVALQSTEWTPRRRRCRRCTSILACDESRFVFRENIAALAHGFFSTHPSRGARMFAFLLTYEATRPRFV</sequence>
<keyword evidence="2" id="KW-1185">Reference proteome</keyword>
<protein>
    <submittedName>
        <fullName evidence="1">Uncharacterized protein</fullName>
    </submittedName>
</protein>